<dbReference type="Pfam" id="PF01042">
    <property type="entry name" value="Ribonuc_L-PSP"/>
    <property type="match status" value="1"/>
</dbReference>
<evidence type="ECO:0000256" key="1">
    <source>
        <dbReference type="ARBA" id="ARBA00010552"/>
    </source>
</evidence>
<dbReference type="GO" id="GO:0019239">
    <property type="term" value="F:deaminase activity"/>
    <property type="evidence" value="ECO:0007669"/>
    <property type="project" value="TreeGrafter"/>
</dbReference>
<dbReference type="InterPro" id="IPR006056">
    <property type="entry name" value="RidA"/>
</dbReference>
<dbReference type="SUPFAM" id="SSF55298">
    <property type="entry name" value="YjgF-like"/>
    <property type="match status" value="1"/>
</dbReference>
<dbReference type="FunFam" id="3.30.1330.40:FF:000001">
    <property type="entry name" value="L-PSP family endoribonuclease"/>
    <property type="match status" value="1"/>
</dbReference>
<dbReference type="GO" id="GO:0005829">
    <property type="term" value="C:cytosol"/>
    <property type="evidence" value="ECO:0007669"/>
    <property type="project" value="TreeGrafter"/>
</dbReference>
<dbReference type="KEGG" id="spir:CWM47_10065"/>
<dbReference type="OrthoDB" id="9803101at2"/>
<dbReference type="InterPro" id="IPR006175">
    <property type="entry name" value="YjgF/YER057c/UK114"/>
</dbReference>
<gene>
    <name evidence="2" type="ORF">CWM47_10065</name>
</gene>
<dbReference type="Proteomes" id="UP000232883">
    <property type="component" value="Chromosome"/>
</dbReference>
<protein>
    <submittedName>
        <fullName evidence="2">Reactive intermediate/imine deaminase</fullName>
    </submittedName>
</protein>
<dbReference type="Gene3D" id="3.30.1330.40">
    <property type="entry name" value="RutC-like"/>
    <property type="match status" value="1"/>
</dbReference>
<dbReference type="NCBIfam" id="TIGR00004">
    <property type="entry name" value="Rid family detoxifying hydrolase"/>
    <property type="match status" value="1"/>
</dbReference>
<accession>A0A2K8YWW7</accession>
<proteinExistence type="inferred from homology"/>
<dbReference type="CDD" id="cd00448">
    <property type="entry name" value="YjgF_YER057c_UK114_family"/>
    <property type="match status" value="1"/>
</dbReference>
<name>A0A2K8YWW7_9BACT</name>
<dbReference type="PANTHER" id="PTHR11803:SF58">
    <property type="entry name" value="PROTEIN HMF1-RELATED"/>
    <property type="match status" value="1"/>
</dbReference>
<dbReference type="PANTHER" id="PTHR11803">
    <property type="entry name" value="2-IMINOBUTANOATE/2-IMINOPROPANOATE DEAMINASE RIDA"/>
    <property type="match status" value="1"/>
</dbReference>
<evidence type="ECO:0000313" key="3">
    <source>
        <dbReference type="Proteomes" id="UP000232883"/>
    </source>
</evidence>
<organism evidence="2 3">
    <name type="scientific">Spirosoma pollinicola</name>
    <dbReference type="NCBI Taxonomy" id="2057025"/>
    <lineage>
        <taxon>Bacteria</taxon>
        <taxon>Pseudomonadati</taxon>
        <taxon>Bacteroidota</taxon>
        <taxon>Cytophagia</taxon>
        <taxon>Cytophagales</taxon>
        <taxon>Cytophagaceae</taxon>
        <taxon>Spirosoma</taxon>
    </lineage>
</organism>
<sequence>MAERRNFNTPKAPRMSHVFPQAVVADNFIFLSGTPGFDLSSGQVISDDFEQQTRQCFQNIKIILEEAGSDLSKVVKTTIFMVAGNDFSVINKVYTEFFPANPPARSTPQVMPFPAGILISVECIALQ</sequence>
<dbReference type="InterPro" id="IPR035959">
    <property type="entry name" value="RutC-like_sf"/>
</dbReference>
<evidence type="ECO:0000313" key="2">
    <source>
        <dbReference type="EMBL" id="AUD02135.1"/>
    </source>
</evidence>
<comment type="similarity">
    <text evidence="1">Belongs to the RutC family.</text>
</comment>
<dbReference type="RefSeq" id="WP_100987854.1">
    <property type="nucleotide sequence ID" value="NZ_CP025096.1"/>
</dbReference>
<dbReference type="EMBL" id="CP025096">
    <property type="protein sequence ID" value="AUD02135.1"/>
    <property type="molecule type" value="Genomic_DNA"/>
</dbReference>
<keyword evidence="3" id="KW-1185">Reference proteome</keyword>
<dbReference type="AlphaFoldDB" id="A0A2K8YWW7"/>
<reference evidence="2 3" key="1">
    <citation type="submission" date="2017-11" db="EMBL/GenBank/DDBJ databases">
        <title>Taxonomic description and genome sequences of Spirosoma HA7 sp. nov., isolated from pollen microhabitat of Corylus avellana.</title>
        <authorList>
            <person name="Ambika Manirajan B."/>
            <person name="Suarez C."/>
            <person name="Ratering S."/>
            <person name="Geissler-Plaum R."/>
            <person name="Cardinale M."/>
            <person name="Sylvia S."/>
        </authorList>
    </citation>
    <scope>NUCLEOTIDE SEQUENCE [LARGE SCALE GENOMIC DNA]</scope>
    <source>
        <strain evidence="2 3">HA7</strain>
    </source>
</reference>